<gene>
    <name evidence="3" type="ORF">AAF712_000242</name>
</gene>
<keyword evidence="1" id="KW-0175">Coiled coil</keyword>
<reference evidence="3 4" key="1">
    <citation type="submission" date="2024-05" db="EMBL/GenBank/DDBJ databases">
        <title>A draft genome resource for the thread blight pathogen Marasmius tenuissimus strain MS-2.</title>
        <authorList>
            <person name="Yulfo-Soto G.E."/>
            <person name="Baruah I.K."/>
            <person name="Amoako-Attah I."/>
            <person name="Bukari Y."/>
            <person name="Meinhardt L.W."/>
            <person name="Bailey B.A."/>
            <person name="Cohen S.P."/>
        </authorList>
    </citation>
    <scope>NUCLEOTIDE SEQUENCE [LARGE SCALE GENOMIC DNA]</scope>
    <source>
        <strain evidence="3 4">MS-2</strain>
    </source>
</reference>
<organism evidence="3 4">
    <name type="scientific">Marasmius tenuissimus</name>
    <dbReference type="NCBI Taxonomy" id="585030"/>
    <lineage>
        <taxon>Eukaryota</taxon>
        <taxon>Fungi</taxon>
        <taxon>Dikarya</taxon>
        <taxon>Basidiomycota</taxon>
        <taxon>Agaricomycotina</taxon>
        <taxon>Agaricomycetes</taxon>
        <taxon>Agaricomycetidae</taxon>
        <taxon>Agaricales</taxon>
        <taxon>Marasmiineae</taxon>
        <taxon>Marasmiaceae</taxon>
        <taxon>Marasmius</taxon>
    </lineage>
</organism>
<name>A0ABR3AGC2_9AGAR</name>
<evidence type="ECO:0000256" key="2">
    <source>
        <dbReference type="SAM" id="MobiDB-lite"/>
    </source>
</evidence>
<feature type="coiled-coil region" evidence="1">
    <location>
        <begin position="197"/>
        <end position="224"/>
    </location>
</feature>
<keyword evidence="4" id="KW-1185">Reference proteome</keyword>
<evidence type="ECO:0000313" key="3">
    <source>
        <dbReference type="EMBL" id="KAL0072479.1"/>
    </source>
</evidence>
<proteinExistence type="predicted"/>
<feature type="compositionally biased region" description="Pro residues" evidence="2">
    <location>
        <begin position="126"/>
        <end position="139"/>
    </location>
</feature>
<protein>
    <submittedName>
        <fullName evidence="3">Uncharacterized protein</fullName>
    </submittedName>
</protein>
<sequence length="549" mass="61882">MSGSAPSTEQELVALSRQELQKIARAHQVKANAKSTIIIKQLLAKFAQRVPSDHRKSSNRTRSLQPKVESRHSSPDLPSATSAGAAQPSSPLTSLPPSPSSAASPSRAIPAMPPQTADISAAPRRMWPPSPTMLPSAPPPEDEDEDGSSDYSHETDETPRSSPPTSPQPPGSPSAVKHAVGVIHEVSEKDKALSSQVDSLRTLANKLNRQASQLSDVLRRERESRERILTFTTYYTTNNNRWGERFQNGRILSEEQAAAVKEEYLRNGGRGWKDQGRWEYEEIWGGPIRAARNLLPVGSRFADWFEITEDEEHEYLRMHEREKEEKAAKEAQFREQQLRDELFRKRYAEREDNEDEQRRYNPRRRLEAVERIPTENLVGLNAPGGKGKRRMTAAEVQVHEQEQSFQMLDEDDSLEIQERETRERTTRRIAAKLAADIDSDVEDIFEEEEVELDENGNIVKSNVDDESTRSGSKVDVVVFGAVLKMTSDILAGHPSDDDRRDAFVEGLHRLSILGKQDANKLDIQELAELANSKLRELGRENDSLKHLLE</sequence>
<feature type="compositionally biased region" description="Pro residues" evidence="2">
    <location>
        <begin position="161"/>
        <end position="172"/>
    </location>
</feature>
<feature type="region of interest" description="Disordered" evidence="2">
    <location>
        <begin position="48"/>
        <end position="176"/>
    </location>
</feature>
<comment type="caution">
    <text evidence="3">The sequence shown here is derived from an EMBL/GenBank/DDBJ whole genome shotgun (WGS) entry which is preliminary data.</text>
</comment>
<dbReference type="EMBL" id="JBBXMP010000001">
    <property type="protein sequence ID" value="KAL0072479.1"/>
    <property type="molecule type" value="Genomic_DNA"/>
</dbReference>
<evidence type="ECO:0000256" key="1">
    <source>
        <dbReference type="SAM" id="Coils"/>
    </source>
</evidence>
<evidence type="ECO:0000313" key="4">
    <source>
        <dbReference type="Proteomes" id="UP001437256"/>
    </source>
</evidence>
<accession>A0ABR3AGC2</accession>
<feature type="compositionally biased region" description="Low complexity" evidence="2">
    <location>
        <begin position="100"/>
        <end position="110"/>
    </location>
</feature>
<dbReference type="Proteomes" id="UP001437256">
    <property type="component" value="Unassembled WGS sequence"/>
</dbReference>